<dbReference type="InterPro" id="IPR027377">
    <property type="entry name" value="ZAR1/RTP1-5-like_Znf-3CxxC"/>
</dbReference>
<dbReference type="Proteomes" id="UP000247702">
    <property type="component" value="Unassembled WGS sequence"/>
</dbReference>
<dbReference type="AlphaFoldDB" id="A0A2Z6R5E7"/>
<evidence type="ECO:0000256" key="3">
    <source>
        <dbReference type="ARBA" id="ARBA00022833"/>
    </source>
</evidence>
<proteinExistence type="predicted"/>
<dbReference type="OrthoDB" id="2395818at2759"/>
<keyword evidence="7" id="KW-1185">Reference proteome</keyword>
<sequence length="131" mass="15727">MENNSPPPPLRPYIAKKPEDKWRHRGVTYCRVFGKWECENCKKKWDSGYTWVAIKKYEQNLDASHFKNKKDRMYQKCEPCEAKNPNKHEAKLIYYKPLDRNVKLVRGTGHRRKLCGKCNKGVICDLKKRRW</sequence>
<gene>
    <name evidence="6" type="ORF">RCL2_001773900</name>
    <name evidence="5" type="ORF">RclHR1_02120001</name>
</gene>
<dbReference type="SMART" id="SM01328">
    <property type="entry name" value="zf-3CxxC"/>
    <property type="match status" value="1"/>
</dbReference>
<comment type="caution">
    <text evidence="5">The sequence shown here is derived from an EMBL/GenBank/DDBJ whole genome shotgun (WGS) entry which is preliminary data.</text>
</comment>
<dbReference type="Proteomes" id="UP000615446">
    <property type="component" value="Unassembled WGS sequence"/>
</dbReference>
<feature type="domain" description="3CxxC-type" evidence="4">
    <location>
        <begin position="31"/>
        <end position="121"/>
    </location>
</feature>
<dbReference type="GO" id="GO:0008270">
    <property type="term" value="F:zinc ion binding"/>
    <property type="evidence" value="ECO:0007669"/>
    <property type="project" value="UniProtKB-KW"/>
</dbReference>
<dbReference type="Pfam" id="PF13695">
    <property type="entry name" value="Zn_ribbon_3CxxC"/>
    <property type="match status" value="1"/>
</dbReference>
<evidence type="ECO:0000313" key="7">
    <source>
        <dbReference type="Proteomes" id="UP000247702"/>
    </source>
</evidence>
<keyword evidence="2" id="KW-0863">Zinc-finger</keyword>
<organism evidence="5 7">
    <name type="scientific">Rhizophagus clarus</name>
    <dbReference type="NCBI Taxonomy" id="94130"/>
    <lineage>
        <taxon>Eukaryota</taxon>
        <taxon>Fungi</taxon>
        <taxon>Fungi incertae sedis</taxon>
        <taxon>Mucoromycota</taxon>
        <taxon>Glomeromycotina</taxon>
        <taxon>Glomeromycetes</taxon>
        <taxon>Glomerales</taxon>
        <taxon>Glomeraceae</taxon>
        <taxon>Rhizophagus</taxon>
    </lineage>
</organism>
<evidence type="ECO:0000313" key="6">
    <source>
        <dbReference type="EMBL" id="GES90909.1"/>
    </source>
</evidence>
<reference evidence="6" key="2">
    <citation type="submission" date="2019-10" db="EMBL/GenBank/DDBJ databases">
        <title>Conservation and host-specific expression of non-tandemly repeated heterogenous ribosome RNA gene in arbuscular mycorrhizal fungi.</title>
        <authorList>
            <person name="Maeda T."/>
            <person name="Kobayashi Y."/>
            <person name="Nakagawa T."/>
            <person name="Ezawa T."/>
            <person name="Yamaguchi K."/>
            <person name="Bino T."/>
            <person name="Nishimoto Y."/>
            <person name="Shigenobu S."/>
            <person name="Kawaguchi M."/>
        </authorList>
    </citation>
    <scope>NUCLEOTIDE SEQUENCE</scope>
    <source>
        <strain evidence="6">HR1</strain>
    </source>
</reference>
<dbReference type="EMBL" id="BEXD01001247">
    <property type="protein sequence ID" value="GBB93149.1"/>
    <property type="molecule type" value="Genomic_DNA"/>
</dbReference>
<keyword evidence="1" id="KW-0479">Metal-binding</keyword>
<name>A0A2Z6R5E7_9GLOM</name>
<keyword evidence="3" id="KW-0862">Zinc</keyword>
<reference evidence="5 7" key="1">
    <citation type="submission" date="2017-11" db="EMBL/GenBank/DDBJ databases">
        <title>The genome of Rhizophagus clarus HR1 reveals common genetic basis of auxotrophy among arbuscular mycorrhizal fungi.</title>
        <authorList>
            <person name="Kobayashi Y."/>
        </authorList>
    </citation>
    <scope>NUCLEOTIDE SEQUENCE [LARGE SCALE GENOMIC DNA]</scope>
    <source>
        <strain evidence="5 7">HR1</strain>
    </source>
</reference>
<dbReference type="EMBL" id="BLAL01000197">
    <property type="protein sequence ID" value="GES90909.1"/>
    <property type="molecule type" value="Genomic_DNA"/>
</dbReference>
<evidence type="ECO:0000259" key="4">
    <source>
        <dbReference type="SMART" id="SM01328"/>
    </source>
</evidence>
<evidence type="ECO:0000256" key="2">
    <source>
        <dbReference type="ARBA" id="ARBA00022771"/>
    </source>
</evidence>
<protein>
    <recommendedName>
        <fullName evidence="4">3CxxC-type domain-containing protein</fullName>
    </recommendedName>
</protein>
<evidence type="ECO:0000313" key="5">
    <source>
        <dbReference type="EMBL" id="GBB93149.1"/>
    </source>
</evidence>
<accession>A0A2Z6R5E7</accession>
<evidence type="ECO:0000256" key="1">
    <source>
        <dbReference type="ARBA" id="ARBA00022723"/>
    </source>
</evidence>